<organism evidence="11 12">
    <name type="scientific">Motilimonas cestriensis</name>
    <dbReference type="NCBI Taxonomy" id="2742685"/>
    <lineage>
        <taxon>Bacteria</taxon>
        <taxon>Pseudomonadati</taxon>
        <taxon>Pseudomonadota</taxon>
        <taxon>Gammaproteobacteria</taxon>
        <taxon>Alteromonadales</taxon>
        <taxon>Alteromonadales genera incertae sedis</taxon>
        <taxon>Motilimonas</taxon>
    </lineage>
</organism>
<evidence type="ECO:0000256" key="6">
    <source>
        <dbReference type="ARBA" id="ARBA00022840"/>
    </source>
</evidence>
<comment type="catalytic activity">
    <reaction evidence="7 8 9">
        <text>L-cysteine + L-glutamate + ATP = gamma-L-glutamyl-L-cysteine + ADP + phosphate + H(+)</text>
        <dbReference type="Rhea" id="RHEA:13285"/>
        <dbReference type="ChEBI" id="CHEBI:15378"/>
        <dbReference type="ChEBI" id="CHEBI:29985"/>
        <dbReference type="ChEBI" id="CHEBI:30616"/>
        <dbReference type="ChEBI" id="CHEBI:35235"/>
        <dbReference type="ChEBI" id="CHEBI:43474"/>
        <dbReference type="ChEBI" id="CHEBI:58173"/>
        <dbReference type="ChEBI" id="CHEBI:456216"/>
        <dbReference type="EC" id="6.3.2.2"/>
    </reaction>
</comment>
<accession>A0ABS8WFW3</accession>
<evidence type="ECO:0000256" key="5">
    <source>
        <dbReference type="ARBA" id="ARBA00022741"/>
    </source>
</evidence>
<dbReference type="InterPro" id="IPR007370">
    <property type="entry name" value="Glu_cys_ligase"/>
</dbReference>
<name>A0ABS8WFW3_9GAMM</name>
<dbReference type="EMBL" id="JAIMJA010000017">
    <property type="protein sequence ID" value="MCE2596240.1"/>
    <property type="molecule type" value="Genomic_DNA"/>
</dbReference>
<keyword evidence="5 8" id="KW-0547">Nucleotide-binding</keyword>
<dbReference type="InterPro" id="IPR014746">
    <property type="entry name" value="Gln_synth/guanido_kin_cat_dom"/>
</dbReference>
<dbReference type="PANTHER" id="PTHR38761:SF1">
    <property type="entry name" value="GLUTAMATE--CYSTEINE LIGASE"/>
    <property type="match status" value="1"/>
</dbReference>
<evidence type="ECO:0000256" key="8">
    <source>
        <dbReference type="HAMAP-Rule" id="MF_00578"/>
    </source>
</evidence>
<reference evidence="11 12" key="1">
    <citation type="journal article" date="2022" name="Environ. Microbiol. Rep.">
        <title>Eco-phylogenetic analyses reveal divergent evolution of vitamin B12 metabolism in the marine bacterial family 'Psychromonadaceae'.</title>
        <authorList>
            <person name="Jin X."/>
            <person name="Yang Y."/>
            <person name="Cao H."/>
            <person name="Gao B."/>
            <person name="Zhao Z."/>
        </authorList>
    </citation>
    <scope>NUCLEOTIDE SEQUENCE [LARGE SCALE GENOMIC DNA]</scope>
    <source>
        <strain evidence="11 12">MKS20</strain>
    </source>
</reference>
<evidence type="ECO:0000256" key="7">
    <source>
        <dbReference type="ARBA" id="ARBA00048819"/>
    </source>
</evidence>
<keyword evidence="12" id="KW-1185">Reference proteome</keyword>
<proteinExistence type="inferred from homology"/>
<dbReference type="RefSeq" id="WP_233053887.1">
    <property type="nucleotide sequence ID" value="NZ_JAIMJA010000017.1"/>
</dbReference>
<dbReference type="NCBIfam" id="TIGR01434">
    <property type="entry name" value="glu_cys_ligase"/>
    <property type="match status" value="1"/>
</dbReference>
<keyword evidence="4 8" id="KW-0317">Glutathione biosynthesis</keyword>
<dbReference type="Proteomes" id="UP001201273">
    <property type="component" value="Unassembled WGS sequence"/>
</dbReference>
<comment type="caution">
    <text evidence="11">The sequence shown here is derived from an EMBL/GenBank/DDBJ whole genome shotgun (WGS) entry which is preliminary data.</text>
</comment>
<evidence type="ECO:0000259" key="10">
    <source>
        <dbReference type="Pfam" id="PF04262"/>
    </source>
</evidence>
<dbReference type="GO" id="GO:0004357">
    <property type="term" value="F:glutamate-cysteine ligase activity"/>
    <property type="evidence" value="ECO:0007669"/>
    <property type="project" value="UniProtKB-EC"/>
</dbReference>
<evidence type="ECO:0000256" key="4">
    <source>
        <dbReference type="ARBA" id="ARBA00022684"/>
    </source>
</evidence>
<sequence>MNSKFNQQLELLKATPGALTGINRGIERESLRVASNGQLAQTPHPESLGKALTHSTITTDFAESLLEFITPVSTATSVLFEQLQDIHHYTVKNLGQEQLWPMSMPCYCADEEQIELAQYGTSNIGKMKTTYREGLKNRYGSMMQIISGVHYNFSLPQQFWQLKQAPGMSEQDKASAGYMALVRNFYRFGWVIPYLFGASPALCSSFLQGKKSSLPFEALGKGTVYLPYATSLRLSDLGYTNSSQADLCVSYNALDSYLHSVEKAVNAHSLAFEKIGVKENGQYKQLNANMLQIENELYAPIRPKRVTFANEKPRHALAARGIEYIEVRSLDVNPFAAVGITPLQSYFLDVFLTWCALKPSAEFDPSRCNEYKGNFTKVVLEGRKPGITLEISREELTIPQWGEKLMLEWREVAAMLDRDNNTQSFSAALTELAPSFADPELTLSGQLLKELKSLEIDNGEFAIKLSNQYKQELASGSYQYWTEDDFTQFRVESMIKQQAIESADQVGFDEFLTQYFAKK</sequence>
<dbReference type="Pfam" id="PF04262">
    <property type="entry name" value="Glu_cys_ligase"/>
    <property type="match status" value="1"/>
</dbReference>
<comment type="similarity">
    <text evidence="2 8">Belongs to the glutamate--cysteine ligase type 1 family. Type 1 subfamily.</text>
</comment>
<evidence type="ECO:0000256" key="1">
    <source>
        <dbReference type="ARBA" id="ARBA00005006"/>
    </source>
</evidence>
<feature type="domain" description="Glutamate--cysteine ligase" evidence="10">
    <location>
        <begin position="17"/>
        <end position="378"/>
    </location>
</feature>
<dbReference type="HAMAP" id="MF_00578">
    <property type="entry name" value="Glu_cys_ligase"/>
    <property type="match status" value="1"/>
</dbReference>
<evidence type="ECO:0000256" key="9">
    <source>
        <dbReference type="RuleBase" id="RU004391"/>
    </source>
</evidence>
<dbReference type="Gene3D" id="3.30.590.20">
    <property type="match status" value="1"/>
</dbReference>
<dbReference type="InterPro" id="IPR006334">
    <property type="entry name" value="Glut_cys_ligase"/>
</dbReference>
<evidence type="ECO:0000256" key="3">
    <source>
        <dbReference type="ARBA" id="ARBA00022598"/>
    </source>
</evidence>
<comment type="pathway">
    <text evidence="1 8 9">Sulfur metabolism; glutathione biosynthesis; glutathione from L-cysteine and L-glutamate: step 1/2.</text>
</comment>
<evidence type="ECO:0000256" key="2">
    <source>
        <dbReference type="ARBA" id="ARBA00008772"/>
    </source>
</evidence>
<dbReference type="PANTHER" id="PTHR38761">
    <property type="entry name" value="GLUTAMATE--CYSTEINE LIGASE"/>
    <property type="match status" value="1"/>
</dbReference>
<dbReference type="SUPFAM" id="SSF55931">
    <property type="entry name" value="Glutamine synthetase/guanido kinase"/>
    <property type="match status" value="1"/>
</dbReference>
<keyword evidence="6 8" id="KW-0067">ATP-binding</keyword>
<evidence type="ECO:0000313" key="12">
    <source>
        <dbReference type="Proteomes" id="UP001201273"/>
    </source>
</evidence>
<evidence type="ECO:0000313" key="11">
    <source>
        <dbReference type="EMBL" id="MCE2596240.1"/>
    </source>
</evidence>
<dbReference type="EC" id="6.3.2.2" evidence="8"/>
<keyword evidence="3 8" id="KW-0436">Ligase</keyword>
<gene>
    <name evidence="8 11" type="primary">gshA</name>
    <name evidence="11" type="ORF">K6Y31_15640</name>
</gene>
<protein>
    <recommendedName>
        <fullName evidence="8">Glutamate--cysteine ligase</fullName>
        <ecNumber evidence="8">6.3.2.2</ecNumber>
    </recommendedName>
    <alternativeName>
        <fullName evidence="8">Gamma-ECS</fullName>
        <shortName evidence="8">GCS</shortName>
    </alternativeName>
    <alternativeName>
        <fullName evidence="8">Gamma-glutamylcysteine synthetase</fullName>
    </alternativeName>
</protein>